<accession>A0A5A5THB5</accession>
<dbReference type="PANTHER" id="PTHR46558:SF4">
    <property type="entry name" value="DNA-BIDING PHAGE PROTEIN"/>
    <property type="match status" value="1"/>
</dbReference>
<evidence type="ECO:0000313" key="3">
    <source>
        <dbReference type="EMBL" id="GCF10536.1"/>
    </source>
</evidence>
<dbReference type="InterPro" id="IPR001387">
    <property type="entry name" value="Cro/C1-type_HTH"/>
</dbReference>
<name>A0A5A5THB5_9CHLR</name>
<keyword evidence="1" id="KW-0238">DNA-binding</keyword>
<feature type="domain" description="HTH cro/C1-type" evidence="2">
    <location>
        <begin position="90"/>
        <end position="144"/>
    </location>
</feature>
<keyword evidence="4" id="KW-1185">Reference proteome</keyword>
<dbReference type="SUPFAM" id="SSF47413">
    <property type="entry name" value="lambda repressor-like DNA-binding domains"/>
    <property type="match status" value="2"/>
</dbReference>
<evidence type="ECO:0000313" key="4">
    <source>
        <dbReference type="Proteomes" id="UP000322530"/>
    </source>
</evidence>
<dbReference type="AlphaFoldDB" id="A0A5A5THB5"/>
<dbReference type="Pfam" id="PF01381">
    <property type="entry name" value="HTH_3"/>
    <property type="match status" value="2"/>
</dbReference>
<dbReference type="Proteomes" id="UP000322530">
    <property type="component" value="Unassembled WGS sequence"/>
</dbReference>
<feature type="domain" description="HTH cro/C1-type" evidence="2">
    <location>
        <begin position="5"/>
        <end position="59"/>
    </location>
</feature>
<dbReference type="PANTHER" id="PTHR46558">
    <property type="entry name" value="TRACRIPTIONAL REGULATORY PROTEIN-RELATED-RELATED"/>
    <property type="match status" value="1"/>
</dbReference>
<gene>
    <name evidence="3" type="ORF">KDI_41000</name>
</gene>
<proteinExistence type="predicted"/>
<dbReference type="SMART" id="SM00530">
    <property type="entry name" value="HTH_XRE"/>
    <property type="match status" value="2"/>
</dbReference>
<comment type="caution">
    <text evidence="3">The sequence shown here is derived from an EMBL/GenBank/DDBJ whole genome shotgun (WGS) entry which is preliminary data.</text>
</comment>
<evidence type="ECO:0000256" key="1">
    <source>
        <dbReference type="ARBA" id="ARBA00023125"/>
    </source>
</evidence>
<evidence type="ECO:0000259" key="2">
    <source>
        <dbReference type="PROSITE" id="PS50943"/>
    </source>
</evidence>
<dbReference type="GO" id="GO:0003677">
    <property type="term" value="F:DNA binding"/>
    <property type="evidence" value="ECO:0007669"/>
    <property type="project" value="UniProtKB-KW"/>
</dbReference>
<dbReference type="Gene3D" id="1.10.260.40">
    <property type="entry name" value="lambda repressor-like DNA-binding domains"/>
    <property type="match status" value="2"/>
</dbReference>
<dbReference type="PROSITE" id="PS50943">
    <property type="entry name" value="HTH_CROC1"/>
    <property type="match status" value="2"/>
</dbReference>
<reference evidence="3 4" key="1">
    <citation type="submission" date="2019-01" db="EMBL/GenBank/DDBJ databases">
        <title>Draft genome sequence of Dictyobacter sp. Uno17.</title>
        <authorList>
            <person name="Wang C.M."/>
            <person name="Zheng Y."/>
            <person name="Sakai Y."/>
            <person name="Abe K."/>
            <person name="Yokota A."/>
            <person name="Yabe S."/>
        </authorList>
    </citation>
    <scope>NUCLEOTIDE SEQUENCE [LARGE SCALE GENOMIC DNA]</scope>
    <source>
        <strain evidence="3 4">Uno17</strain>
    </source>
</reference>
<dbReference type="RefSeq" id="WP_149403414.1">
    <property type="nucleotide sequence ID" value="NZ_BIXY01000074.1"/>
</dbReference>
<sequence length="181" mass="20814">MNVKLKDMRRMHGLTQKQISEKLGISQSSIVQWEYGHRIPVIQHIQQLCQMFHCQPEEIGYNFLAQLELTDDTSWGQCQSVAQPIPNAALMNARQQAGYTQWEVAQQVGVSATMIGVWESGKNLPSLPHLRLLCQFFQCPPEDLGYPIYPRYTVRLDDVYLQYTTSDKISCQIIHLSDQML</sequence>
<dbReference type="InterPro" id="IPR010982">
    <property type="entry name" value="Lambda_DNA-bd_dom_sf"/>
</dbReference>
<organism evidence="3 4">
    <name type="scientific">Dictyobacter arantiisoli</name>
    <dbReference type="NCBI Taxonomy" id="2014874"/>
    <lineage>
        <taxon>Bacteria</taxon>
        <taxon>Bacillati</taxon>
        <taxon>Chloroflexota</taxon>
        <taxon>Ktedonobacteria</taxon>
        <taxon>Ktedonobacterales</taxon>
        <taxon>Dictyobacteraceae</taxon>
        <taxon>Dictyobacter</taxon>
    </lineage>
</organism>
<protein>
    <recommendedName>
        <fullName evidence="2">HTH cro/C1-type domain-containing protein</fullName>
    </recommendedName>
</protein>
<dbReference type="OrthoDB" id="671638at2"/>
<dbReference type="CDD" id="cd00093">
    <property type="entry name" value="HTH_XRE"/>
    <property type="match status" value="2"/>
</dbReference>
<dbReference type="EMBL" id="BIXY01000074">
    <property type="protein sequence ID" value="GCF10536.1"/>
    <property type="molecule type" value="Genomic_DNA"/>
</dbReference>